<organism evidence="3 4">
    <name type="scientific">Thermoanaerobacter mathranii subsp. mathranii (strain DSM 11426 / CCUG 53645 / CIP 108742 / A3)</name>
    <dbReference type="NCBI Taxonomy" id="583358"/>
    <lineage>
        <taxon>Bacteria</taxon>
        <taxon>Bacillati</taxon>
        <taxon>Bacillota</taxon>
        <taxon>Clostridia</taxon>
        <taxon>Thermoanaerobacterales</taxon>
        <taxon>Thermoanaerobacteraceae</taxon>
        <taxon>Thermoanaerobacter</taxon>
    </lineage>
</organism>
<dbReference type="InterPro" id="IPR012867">
    <property type="entry name" value="DUF1648"/>
</dbReference>
<dbReference type="Pfam" id="PF07853">
    <property type="entry name" value="DUF1648"/>
    <property type="match status" value="1"/>
</dbReference>
<evidence type="ECO:0000259" key="2">
    <source>
        <dbReference type="Pfam" id="PF07853"/>
    </source>
</evidence>
<dbReference type="EMBL" id="CP002032">
    <property type="protein sequence ID" value="ADH60217.1"/>
    <property type="molecule type" value="Genomic_DNA"/>
</dbReference>
<feature type="transmembrane region" description="Helical" evidence="1">
    <location>
        <begin position="7"/>
        <end position="30"/>
    </location>
</feature>
<evidence type="ECO:0000256" key="1">
    <source>
        <dbReference type="SAM" id="Phobius"/>
    </source>
</evidence>
<name>A0ABM5LNE2_THEM3</name>
<dbReference type="Proteomes" id="UP000002064">
    <property type="component" value="Chromosome"/>
</dbReference>
<protein>
    <recommendedName>
        <fullName evidence="2">DUF1648 domain-containing protein</fullName>
    </recommendedName>
</protein>
<feature type="transmembrane region" description="Helical" evidence="1">
    <location>
        <begin position="50"/>
        <end position="71"/>
    </location>
</feature>
<sequence length="112" mass="13245">MHLKKIFYNYLFKFGWLLPILTLAINISVYKYLPDNIALQKDAFGNINYWINKLEFIFFIPVLQLFAYIAVKYPQAKRKKQIFHGVFDIGGGIILLFLDIFLIYLFIKQSSV</sequence>
<dbReference type="RefSeq" id="WP_012994517.1">
    <property type="nucleotide sequence ID" value="NC_014209.1"/>
</dbReference>
<keyword evidence="1" id="KW-0472">Membrane</keyword>
<keyword evidence="4" id="KW-1185">Reference proteome</keyword>
<keyword evidence="1" id="KW-0812">Transmembrane</keyword>
<proteinExistence type="predicted"/>
<reference evidence="3 4" key="1">
    <citation type="submission" date="2010-05" db="EMBL/GenBank/DDBJ databases">
        <title>Complete sequence of Thermoanaerobacter mathranii subsp. mathranii mathranii str. A3.</title>
        <authorList>
            <consortium name="US DOE Joint Genome Institute"/>
            <person name="Lucas S."/>
            <person name="Copeland A."/>
            <person name="Lapidus A."/>
            <person name="Cheng J.-F."/>
            <person name="Bruce D."/>
            <person name="Goodwin L."/>
            <person name="Pitluck S."/>
            <person name="Held B."/>
            <person name="Detter J.C."/>
            <person name="Han C."/>
            <person name="Tapia R."/>
            <person name="Land M."/>
            <person name="Hauser L."/>
            <person name="Kyrpides N."/>
            <person name="Mikhailova N."/>
            <person name="Zhou J."/>
            <person name="Hemme C."/>
            <person name="Woyke T."/>
        </authorList>
    </citation>
    <scope>NUCLEOTIDE SEQUENCE [LARGE SCALE GENOMIC DNA]</scope>
    <source>
        <strain evidence="3 4">A3</strain>
    </source>
</reference>
<evidence type="ECO:0000313" key="4">
    <source>
        <dbReference type="Proteomes" id="UP000002064"/>
    </source>
</evidence>
<keyword evidence="1" id="KW-1133">Transmembrane helix</keyword>
<evidence type="ECO:0000313" key="3">
    <source>
        <dbReference type="EMBL" id="ADH60217.1"/>
    </source>
</evidence>
<accession>A0ABM5LNE2</accession>
<feature type="domain" description="DUF1648" evidence="2">
    <location>
        <begin position="20"/>
        <end position="65"/>
    </location>
</feature>
<gene>
    <name evidence="3" type="ordered locus">Tmath_0446</name>
</gene>
<feature type="transmembrane region" description="Helical" evidence="1">
    <location>
        <begin position="83"/>
        <end position="107"/>
    </location>
</feature>